<gene>
    <name evidence="2" type="ORF">CcaverHIS019_0607230</name>
</gene>
<organism evidence="2 3">
    <name type="scientific">Cutaneotrichosporon cavernicola</name>
    <dbReference type="NCBI Taxonomy" id="279322"/>
    <lineage>
        <taxon>Eukaryota</taxon>
        <taxon>Fungi</taxon>
        <taxon>Dikarya</taxon>
        <taxon>Basidiomycota</taxon>
        <taxon>Agaricomycotina</taxon>
        <taxon>Tremellomycetes</taxon>
        <taxon>Trichosporonales</taxon>
        <taxon>Trichosporonaceae</taxon>
        <taxon>Cutaneotrichosporon</taxon>
    </lineage>
</organism>
<feature type="region of interest" description="Disordered" evidence="1">
    <location>
        <begin position="123"/>
        <end position="153"/>
    </location>
</feature>
<feature type="region of interest" description="Disordered" evidence="1">
    <location>
        <begin position="429"/>
        <end position="461"/>
    </location>
</feature>
<accession>A0AA48L928</accession>
<dbReference type="GeneID" id="85498134"/>
<name>A0AA48L928_9TREE</name>
<feature type="region of interest" description="Disordered" evidence="1">
    <location>
        <begin position="40"/>
        <end position="71"/>
    </location>
</feature>
<reference evidence="2" key="1">
    <citation type="journal article" date="2023" name="BMC Genomics">
        <title>Chromosome-level genome assemblies of Cutaneotrichosporon spp. (Trichosporonales, Basidiomycota) reveal imbalanced evolution between nucleotide sequences and chromosome synteny.</title>
        <authorList>
            <person name="Kobayashi Y."/>
            <person name="Kayamori A."/>
            <person name="Aoki K."/>
            <person name="Shiwa Y."/>
            <person name="Matsutani M."/>
            <person name="Fujita N."/>
            <person name="Sugita T."/>
            <person name="Iwasaki W."/>
            <person name="Tanaka N."/>
            <person name="Takashima M."/>
        </authorList>
    </citation>
    <scope>NUCLEOTIDE SEQUENCE</scope>
    <source>
        <strain evidence="2">HIS019</strain>
    </source>
</reference>
<feature type="compositionally biased region" description="Low complexity" evidence="1">
    <location>
        <begin position="477"/>
        <end position="493"/>
    </location>
</feature>
<proteinExistence type="predicted"/>
<protein>
    <submittedName>
        <fullName evidence="2">Uncharacterized protein</fullName>
    </submittedName>
</protein>
<dbReference type="KEGG" id="ccac:CcaHIS019_0607230"/>
<evidence type="ECO:0000313" key="2">
    <source>
        <dbReference type="EMBL" id="BEI94264.1"/>
    </source>
</evidence>
<feature type="compositionally biased region" description="Polar residues" evidence="1">
    <location>
        <begin position="44"/>
        <end position="55"/>
    </location>
</feature>
<feature type="compositionally biased region" description="Basic and acidic residues" evidence="1">
    <location>
        <begin position="447"/>
        <end position="461"/>
    </location>
</feature>
<dbReference type="Proteomes" id="UP001233271">
    <property type="component" value="Chromosome 6"/>
</dbReference>
<evidence type="ECO:0000313" key="3">
    <source>
        <dbReference type="Proteomes" id="UP001233271"/>
    </source>
</evidence>
<dbReference type="AlphaFoldDB" id="A0AA48L928"/>
<sequence length="603" mass="64414">MSRPINTHSPPRASASRPRINALSPLQTFSSLSPESDVIKTKSWAVSTSPQSITPSSLSRSGSANSLSRSLSGRDFAFTSRRGTNSSDVSDTTTRLLLVKAPSSPDQPLRKSSQSCSSLASVAVSASSPPQPARKRSFAGASFGGMSPISPMTTLRREASNPDLTAAQITPTGGLVGVGTGLTQLQNAPQLSPEEIMGLGRGIMAPVAASDSGSVTPGRNRRRKSTGSFKNVMAGGAVHAEPEPIALEPVKYVEMDAGVHLPFHNRPAEVKELFENPRNTQLLALLQQTFPEGPLRPNWKDIDVHEWNWSEFYAHLTTVDRAECEDYPWVELARDAVRQHSVSLWENLGTCLGCDTELMMAGEEDETPASWGGLGLSEEGEYDPYQRRVWIEGLEPVDPDAEMREERELSEAFDDYEFGAAGGFSSMATIGEERPAPSGPTPAQRAGKGEVTDPLRSPEARNHPLAHDFAMASSASSASSLGSVGSPVSSSGGPKRGRSFVGLSITTSAPTFAPRTPGSYEEREDQQQRTPGNPLFVSSFNTLSLSPTLGRKQSVSYGVPAADADSFRGFEKPGHITRRASGTGLSESAITFVSDSSFDGPFR</sequence>
<keyword evidence="3" id="KW-1185">Reference proteome</keyword>
<feature type="compositionally biased region" description="Low complexity" evidence="1">
    <location>
        <begin position="56"/>
        <end position="71"/>
    </location>
</feature>
<dbReference type="RefSeq" id="XP_060459529.1">
    <property type="nucleotide sequence ID" value="XM_060603212.1"/>
</dbReference>
<feature type="region of interest" description="Disordered" evidence="1">
    <location>
        <begin position="1"/>
        <end position="21"/>
    </location>
</feature>
<feature type="region of interest" description="Disordered" evidence="1">
    <location>
        <begin position="208"/>
        <end position="227"/>
    </location>
</feature>
<dbReference type="EMBL" id="AP028217">
    <property type="protein sequence ID" value="BEI94264.1"/>
    <property type="molecule type" value="Genomic_DNA"/>
</dbReference>
<evidence type="ECO:0000256" key="1">
    <source>
        <dbReference type="SAM" id="MobiDB-lite"/>
    </source>
</evidence>
<feature type="region of interest" description="Disordered" evidence="1">
    <location>
        <begin position="477"/>
        <end position="534"/>
    </location>
</feature>